<protein>
    <submittedName>
        <fullName evidence="2">ParA family protein</fullName>
    </submittedName>
</protein>
<organism evidence="2 3">
    <name type="scientific">Corynebacterium lemuris</name>
    <dbReference type="NCBI Taxonomy" id="1859292"/>
    <lineage>
        <taxon>Bacteria</taxon>
        <taxon>Bacillati</taxon>
        <taxon>Actinomycetota</taxon>
        <taxon>Actinomycetes</taxon>
        <taxon>Mycobacteriales</taxon>
        <taxon>Corynebacteriaceae</taxon>
        <taxon>Corynebacterium</taxon>
    </lineage>
</organism>
<reference evidence="2 3" key="1">
    <citation type="submission" date="2022-08" db="EMBL/GenBank/DDBJ databases">
        <title>YIM 101645 draft genome.</title>
        <authorList>
            <person name="Chen X."/>
        </authorList>
    </citation>
    <scope>NUCLEOTIDE SEQUENCE [LARGE SCALE GENOMIC DNA]</scope>
    <source>
        <strain evidence="2 3">YIM 101645</strain>
    </source>
</reference>
<evidence type="ECO:0000313" key="2">
    <source>
        <dbReference type="EMBL" id="MCS5480607.1"/>
    </source>
</evidence>
<dbReference type="PANTHER" id="PTHR13696">
    <property type="entry name" value="P-LOOP CONTAINING NUCLEOSIDE TRIPHOSPHATE HYDROLASE"/>
    <property type="match status" value="1"/>
</dbReference>
<dbReference type="RefSeq" id="WP_259428665.1">
    <property type="nucleotide sequence ID" value="NZ_JANWTC010000012.1"/>
</dbReference>
<dbReference type="InterPro" id="IPR002586">
    <property type="entry name" value="CobQ/CobB/MinD/ParA_Nub-bd_dom"/>
</dbReference>
<name>A0ABT2G2V1_9CORY</name>
<dbReference type="CDD" id="cd02042">
    <property type="entry name" value="ParAB_family"/>
    <property type="match status" value="1"/>
</dbReference>
<gene>
    <name evidence="2" type="ORF">NYP18_13195</name>
</gene>
<feature type="domain" description="CobQ/CobB/MinD/ParA nucleotide binding" evidence="1">
    <location>
        <begin position="3"/>
        <end position="45"/>
    </location>
</feature>
<evidence type="ECO:0000259" key="1">
    <source>
        <dbReference type="Pfam" id="PF01656"/>
    </source>
</evidence>
<accession>A0ABT2G2V1</accession>
<dbReference type="InterPro" id="IPR027417">
    <property type="entry name" value="P-loop_NTPase"/>
</dbReference>
<evidence type="ECO:0000313" key="3">
    <source>
        <dbReference type="Proteomes" id="UP001205965"/>
    </source>
</evidence>
<dbReference type="EMBL" id="JANWTC010000012">
    <property type="protein sequence ID" value="MCS5480607.1"/>
    <property type="molecule type" value="Genomic_DNA"/>
</dbReference>
<dbReference type="Gene3D" id="3.40.50.300">
    <property type="entry name" value="P-loop containing nucleotide triphosphate hydrolases"/>
    <property type="match status" value="1"/>
</dbReference>
<dbReference type="InterPro" id="IPR050678">
    <property type="entry name" value="DNA_Partitioning_ATPase"/>
</dbReference>
<dbReference type="Pfam" id="PF01656">
    <property type="entry name" value="CbiA"/>
    <property type="match status" value="1"/>
</dbReference>
<dbReference type="SUPFAM" id="SSF52540">
    <property type="entry name" value="P-loop containing nucleoside triphosphate hydrolases"/>
    <property type="match status" value="1"/>
</dbReference>
<keyword evidence="3" id="KW-1185">Reference proteome</keyword>
<dbReference type="PANTHER" id="PTHR13696:SF96">
    <property type="entry name" value="COBQ_COBB_MIND_PARA NUCLEOTIDE BINDING DOMAIN-CONTAINING PROTEIN"/>
    <property type="match status" value="1"/>
</dbReference>
<proteinExistence type="predicted"/>
<dbReference type="Proteomes" id="UP001205965">
    <property type="component" value="Unassembled WGS sequence"/>
</dbReference>
<comment type="caution">
    <text evidence="2">The sequence shown here is derived from an EMBL/GenBank/DDBJ whole genome shotgun (WGS) entry which is preliminary data.</text>
</comment>
<sequence>MIVTIANSKGGSGRTTTAIMLAFAYSRTHRPVTVIDADPQESATIWSYLARTGGHRLPFAVIPHPAGSDVASMVERAAPESIIIVDTPSHDLPFVQEVSRVSDFVLVPTLPAATDYPTTITTIRALDAPHAVLLTQAYRRTIAVGQWRRQYEKDGVLVVPTVIDHRQFFATIYGDHPPEFLGGYEDVVTDLDTIIDLPQESAAGLRNREAWEDKQGASLFVGLGERAYCPIYDPRQTSSPAP</sequence>